<dbReference type="SUPFAM" id="SSF56003">
    <property type="entry name" value="Molybdenum cofactor-binding domain"/>
    <property type="match status" value="1"/>
</dbReference>
<dbReference type="Proteomes" id="UP000620156">
    <property type="component" value="Unassembled WGS sequence"/>
</dbReference>
<gene>
    <name evidence="1" type="ORF">GCM10010145_22570</name>
</gene>
<evidence type="ECO:0000313" key="2">
    <source>
        <dbReference type="Proteomes" id="UP000620156"/>
    </source>
</evidence>
<evidence type="ECO:0008006" key="3">
    <source>
        <dbReference type="Google" id="ProtNLM"/>
    </source>
</evidence>
<dbReference type="RefSeq" id="WP_189216550.1">
    <property type="nucleotide sequence ID" value="NZ_BMQK01000003.1"/>
</dbReference>
<keyword evidence="2" id="KW-1185">Reference proteome</keyword>
<dbReference type="GO" id="GO:0016491">
    <property type="term" value="F:oxidoreductase activity"/>
    <property type="evidence" value="ECO:0007669"/>
    <property type="project" value="InterPro"/>
</dbReference>
<dbReference type="EMBL" id="BMQK01000003">
    <property type="protein sequence ID" value="GGQ52611.1"/>
    <property type="molecule type" value="Genomic_DNA"/>
</dbReference>
<proteinExistence type="predicted"/>
<dbReference type="Gene3D" id="3.30.365.10">
    <property type="entry name" value="Aldehyde oxidase/xanthine dehydrogenase, molybdopterin binding domain"/>
    <property type="match status" value="1"/>
</dbReference>
<evidence type="ECO:0000313" key="1">
    <source>
        <dbReference type="EMBL" id="GGQ52611.1"/>
    </source>
</evidence>
<reference evidence="1" key="1">
    <citation type="journal article" date="2014" name="Int. J. Syst. Evol. Microbiol.">
        <title>Complete genome sequence of Corynebacterium casei LMG S-19264T (=DSM 44701T), isolated from a smear-ripened cheese.</title>
        <authorList>
            <consortium name="US DOE Joint Genome Institute (JGI-PGF)"/>
            <person name="Walter F."/>
            <person name="Albersmeier A."/>
            <person name="Kalinowski J."/>
            <person name="Ruckert C."/>
        </authorList>
    </citation>
    <scope>NUCLEOTIDE SEQUENCE</scope>
    <source>
        <strain evidence="1">JCM 3131</strain>
    </source>
</reference>
<organism evidence="1 2">
    <name type="scientific">Streptomyces ruber</name>
    <dbReference type="NCBI Taxonomy" id="83378"/>
    <lineage>
        <taxon>Bacteria</taxon>
        <taxon>Bacillati</taxon>
        <taxon>Actinomycetota</taxon>
        <taxon>Actinomycetes</taxon>
        <taxon>Kitasatosporales</taxon>
        <taxon>Streptomycetaceae</taxon>
        <taxon>Streptomyces</taxon>
    </lineage>
</organism>
<reference evidence="1" key="2">
    <citation type="submission" date="2020-09" db="EMBL/GenBank/DDBJ databases">
        <authorList>
            <person name="Sun Q."/>
            <person name="Ohkuma M."/>
        </authorList>
    </citation>
    <scope>NUCLEOTIDE SEQUENCE</scope>
    <source>
        <strain evidence="1">JCM 3131</strain>
    </source>
</reference>
<accession>A0A918EQU2</accession>
<name>A0A918EQU2_9ACTN</name>
<sequence length="89" mass="9358">MLDPRYGHVVDAGFPSYHVASDADVGSIEAHRLSTGDRYADPVRAKGVGEVRIVGTAAAVANAVHHATGVRVRDLPITSDELLEPLSSP</sequence>
<dbReference type="AlphaFoldDB" id="A0A918EQU2"/>
<comment type="caution">
    <text evidence="1">The sequence shown here is derived from an EMBL/GenBank/DDBJ whole genome shotgun (WGS) entry which is preliminary data.</text>
</comment>
<dbReference type="InterPro" id="IPR037165">
    <property type="entry name" value="AldOxase/xan_DH_Mopterin-bd_sf"/>
</dbReference>
<protein>
    <recommendedName>
        <fullName evidence="3">Aldehyde oxidase/xanthine dehydrogenase second molybdopterin binding domain-containing protein</fullName>
    </recommendedName>
</protein>